<feature type="region of interest" description="Disordered" evidence="1">
    <location>
        <begin position="22"/>
        <end position="51"/>
    </location>
</feature>
<organism evidence="4 5">
    <name type="scientific">Porticoccus litoralis</name>
    <dbReference type="NCBI Taxonomy" id="434086"/>
    <lineage>
        <taxon>Bacteria</taxon>
        <taxon>Pseudomonadati</taxon>
        <taxon>Pseudomonadota</taxon>
        <taxon>Gammaproteobacteria</taxon>
        <taxon>Cellvibrionales</taxon>
        <taxon>Porticoccaceae</taxon>
        <taxon>Porticoccus</taxon>
    </lineage>
</organism>
<keyword evidence="5" id="KW-1185">Reference proteome</keyword>
<evidence type="ECO:0000313" key="5">
    <source>
        <dbReference type="Proteomes" id="UP001178354"/>
    </source>
</evidence>
<feature type="chain" id="PRO_5043387019" evidence="2">
    <location>
        <begin position="22"/>
        <end position="226"/>
    </location>
</feature>
<feature type="domain" description="Retropepsin-like aspartic endopeptidase" evidence="3">
    <location>
        <begin position="94"/>
        <end position="224"/>
    </location>
</feature>
<dbReference type="InterPro" id="IPR021109">
    <property type="entry name" value="Peptidase_aspartic_dom_sf"/>
</dbReference>
<keyword evidence="2" id="KW-0732">Signal</keyword>
<accession>A0AAW8B9I4</accession>
<dbReference type="AlphaFoldDB" id="A0AAW8B9I4"/>
<feature type="signal peptide" evidence="2">
    <location>
        <begin position="1"/>
        <end position="21"/>
    </location>
</feature>
<evidence type="ECO:0000256" key="2">
    <source>
        <dbReference type="SAM" id="SignalP"/>
    </source>
</evidence>
<evidence type="ECO:0000259" key="3">
    <source>
        <dbReference type="Pfam" id="PF05618"/>
    </source>
</evidence>
<proteinExistence type="predicted"/>
<reference evidence="4" key="1">
    <citation type="journal article" date="2010" name="Int. J. Syst. Evol. Microbiol.">
        <title>Porticoccus litoralis gen. nov., sp. nov., a gammaproteobacterium isolated from the Yellow Sea.</title>
        <authorList>
            <person name="Oh H.M."/>
            <person name="Kim H."/>
            <person name="Kim K.M."/>
            <person name="Min G.S."/>
            <person name="Cho J.C."/>
        </authorList>
    </citation>
    <scope>NUCLEOTIDE SEQUENCE</scope>
    <source>
        <strain evidence="4">DSM 25064</strain>
    </source>
</reference>
<dbReference type="PANTHER" id="PTHR38037:SF2">
    <property type="entry name" value="ATP-DEPENDENT ZINC PROTEASE DOMAIN-CONTAINING PROTEIN-RELATED"/>
    <property type="match status" value="1"/>
</dbReference>
<dbReference type="Gene3D" id="2.40.70.10">
    <property type="entry name" value="Acid Proteases"/>
    <property type="match status" value="1"/>
</dbReference>
<dbReference type="PANTHER" id="PTHR38037">
    <property type="entry name" value="ZN_PROTEASE DOMAIN-CONTAINING PROTEIN"/>
    <property type="match status" value="1"/>
</dbReference>
<evidence type="ECO:0000313" key="4">
    <source>
        <dbReference type="EMBL" id="MDP1521464.1"/>
    </source>
</evidence>
<feature type="compositionally biased region" description="Low complexity" evidence="1">
    <location>
        <begin position="31"/>
        <end position="51"/>
    </location>
</feature>
<dbReference type="PROSITE" id="PS51257">
    <property type="entry name" value="PROKAR_LIPOPROTEIN"/>
    <property type="match status" value="1"/>
</dbReference>
<gene>
    <name evidence="4" type="ORF">Q8A57_10835</name>
</gene>
<reference evidence="4" key="2">
    <citation type="submission" date="2023-08" db="EMBL/GenBank/DDBJ databases">
        <authorList>
            <person name="Luo J."/>
        </authorList>
    </citation>
    <scope>NUCLEOTIDE SEQUENCE</scope>
    <source>
        <strain evidence="4">DSM 25064</strain>
    </source>
</reference>
<evidence type="ECO:0000256" key="1">
    <source>
        <dbReference type="SAM" id="MobiDB-lite"/>
    </source>
</evidence>
<dbReference type="Proteomes" id="UP001178354">
    <property type="component" value="Unassembled WGS sequence"/>
</dbReference>
<protein>
    <submittedName>
        <fullName evidence="4">RimK/LysX family protein</fullName>
    </submittedName>
</protein>
<dbReference type="InterPro" id="IPR008503">
    <property type="entry name" value="Asp_endopeptidase"/>
</dbReference>
<dbReference type="RefSeq" id="WP_305171128.1">
    <property type="nucleotide sequence ID" value="NZ_JAUUUU010000007.1"/>
</dbReference>
<dbReference type="SUPFAM" id="SSF50630">
    <property type="entry name" value="Acid proteases"/>
    <property type="match status" value="1"/>
</dbReference>
<dbReference type="EMBL" id="JAUUUU010000007">
    <property type="protein sequence ID" value="MDP1521464.1"/>
    <property type="molecule type" value="Genomic_DNA"/>
</dbReference>
<comment type="caution">
    <text evidence="4">The sequence shown here is derived from an EMBL/GenBank/DDBJ whole genome shotgun (WGS) entry which is preliminary data.</text>
</comment>
<dbReference type="Pfam" id="PF05618">
    <property type="entry name" value="Zn_protease"/>
    <property type="match status" value="1"/>
</dbReference>
<sequence>MKAGLVISALVWLMLSGCAQVQPQGPTSQQAESPAVSGESPPVESVSPPDQVCPLPPPCTLAEPVECPPPKVIEKVVYKTPPPAKTGGELNLPIIGEVEDVMVEPPGMILEARIDTGAESSSMHAENIHMVERDGISYVRFTVLDPKTNKQVEMERKRQRTVRIKRQTGDFERRYVIKLWLSMGNIKEMVEVTLTDRSDFEFPLLIGRNLLTDTAIVDVSRKHTLK</sequence>
<name>A0AAW8B9I4_9GAMM</name>